<dbReference type="Proteomes" id="UP000037035">
    <property type="component" value="Unassembled WGS sequence"/>
</dbReference>
<sequence>MISGLPSGLASLSARHTTCCYSQWSGLLLEDCLAPASSWRSSELCHIQSQRLQLHALTSCTNNVDKHRYNGWLIKLKHKGIVQKEHSILCDGNQTCAPLHFNKELEYTWMKCIRIYPLCPFNLPCSSDMTSTHRRTPRWDKSRNITSDSKSALKTTLGHSLTKHQKSQHFSRGYQTHASHVPPYLHLDDLHQDFPFIPLQSPLLIRYVGYLAEISLPPLTTQVHQLLESAWFCIGNSFNIITDAGGWFEMPDLPVGIFKYHIMIYYGKFNSQQLKWLQHNQARVDREIAQIECSSSAPTGGGQHASDPAKQFDPYFSQRLQEVLNQLSATLDIPLAAVPNVKACWDAERCMLVQSADYPLTRAVPRATPRAAPRANRWSTTRQSKGSEMLIRSQFVVSDYIPKYSHPTTYPSWKVPLLSTFSWILVSVPILIIAIQYHDLLCFHSSDTSKSLGYIEKLGKQKDKNKLKRPSAFFFFFFFITGQNKSYSILQKKIEESQCVDNMGIMIKKENRKKNKI</sequence>
<accession>A0A0L6UEN1</accession>
<gene>
    <name evidence="1" type="ORF">VP01_679g6</name>
</gene>
<name>A0A0L6UEN1_9BASI</name>
<keyword evidence="2" id="KW-1185">Reference proteome</keyword>
<dbReference type="EMBL" id="LAVV01012160">
    <property type="protein sequence ID" value="KNZ46966.1"/>
    <property type="molecule type" value="Genomic_DNA"/>
</dbReference>
<protein>
    <submittedName>
        <fullName evidence="1">Uncharacterized protein</fullName>
    </submittedName>
</protein>
<evidence type="ECO:0000313" key="2">
    <source>
        <dbReference type="Proteomes" id="UP000037035"/>
    </source>
</evidence>
<reference evidence="1 2" key="1">
    <citation type="submission" date="2015-08" db="EMBL/GenBank/DDBJ databases">
        <title>Next Generation Sequencing and Analysis of the Genome of Puccinia sorghi L Schw, the Causal Agent of Maize Common Rust.</title>
        <authorList>
            <person name="Rochi L."/>
            <person name="Burguener G."/>
            <person name="Darino M."/>
            <person name="Turjanski A."/>
            <person name="Kreff E."/>
            <person name="Dieguez M.J."/>
            <person name="Sacco F."/>
        </authorList>
    </citation>
    <scope>NUCLEOTIDE SEQUENCE [LARGE SCALE GENOMIC DNA]</scope>
    <source>
        <strain evidence="1 2">RO10H11247</strain>
    </source>
</reference>
<organism evidence="1 2">
    <name type="scientific">Puccinia sorghi</name>
    <dbReference type="NCBI Taxonomy" id="27349"/>
    <lineage>
        <taxon>Eukaryota</taxon>
        <taxon>Fungi</taxon>
        <taxon>Dikarya</taxon>
        <taxon>Basidiomycota</taxon>
        <taxon>Pucciniomycotina</taxon>
        <taxon>Pucciniomycetes</taxon>
        <taxon>Pucciniales</taxon>
        <taxon>Pucciniaceae</taxon>
        <taxon>Puccinia</taxon>
    </lineage>
</organism>
<dbReference type="AlphaFoldDB" id="A0A0L6UEN1"/>
<dbReference type="VEuPathDB" id="FungiDB:VP01_679g6"/>
<proteinExistence type="predicted"/>
<comment type="caution">
    <text evidence="1">The sequence shown here is derived from an EMBL/GenBank/DDBJ whole genome shotgun (WGS) entry which is preliminary data.</text>
</comment>
<evidence type="ECO:0000313" key="1">
    <source>
        <dbReference type="EMBL" id="KNZ46966.1"/>
    </source>
</evidence>